<feature type="domain" description="HTH lysR-type" evidence="6">
    <location>
        <begin position="1"/>
        <end position="58"/>
    </location>
</feature>
<proteinExistence type="inferred from homology"/>
<accession>A0A3N4RUY1</accession>
<dbReference type="GO" id="GO:0032993">
    <property type="term" value="C:protein-DNA complex"/>
    <property type="evidence" value="ECO:0007669"/>
    <property type="project" value="TreeGrafter"/>
</dbReference>
<sequence>MERRDIEIFLALAEELHFGRTAERLGVSGARVSQTIKQLERRFGVALFQRSSRYVALTSVGSTLRDDVQAGYQRIQEGIAKAVAAGRGFAGVLRVGFSSPLVGEAVMAAAAVFRTHHPECEVRIREVHLSDAFGALRAGELDLQITEFPVDEPDLATGPELLRDERMLAVSAKHPFARKAHVTVEDLARDTVLVPADAPAYLLDALVPPQTPTGRPVQRTHALTSRQELLTLVSAGAGMAIVGSQATRHHSRPDIAYIPVADLPPLAYGPVWPVAGRTARVREFTDLLRAAPGRGPQRRSPRSAAPDR</sequence>
<dbReference type="RefSeq" id="WP_123819931.1">
    <property type="nucleotide sequence ID" value="NZ_JBEYIY010000074.1"/>
</dbReference>
<keyword evidence="2" id="KW-0805">Transcription regulation</keyword>
<dbReference type="EMBL" id="RKQG01000001">
    <property type="protein sequence ID" value="RPE37163.1"/>
    <property type="molecule type" value="Genomic_DNA"/>
</dbReference>
<evidence type="ECO:0000313" key="7">
    <source>
        <dbReference type="EMBL" id="RPE37163.1"/>
    </source>
</evidence>
<dbReference type="Pfam" id="PF03466">
    <property type="entry name" value="LysR_substrate"/>
    <property type="match status" value="1"/>
</dbReference>
<dbReference type="SUPFAM" id="SSF46785">
    <property type="entry name" value="Winged helix' DNA-binding domain"/>
    <property type="match status" value="1"/>
</dbReference>
<keyword evidence="3 7" id="KW-0238">DNA-binding</keyword>
<dbReference type="InterPro" id="IPR036390">
    <property type="entry name" value="WH_DNA-bd_sf"/>
</dbReference>
<comment type="similarity">
    <text evidence="1">Belongs to the LysR transcriptional regulatory family.</text>
</comment>
<dbReference type="InterPro" id="IPR000847">
    <property type="entry name" value="LysR_HTH_N"/>
</dbReference>
<evidence type="ECO:0000256" key="5">
    <source>
        <dbReference type="SAM" id="MobiDB-lite"/>
    </source>
</evidence>
<dbReference type="GO" id="GO:0003677">
    <property type="term" value="F:DNA binding"/>
    <property type="evidence" value="ECO:0007669"/>
    <property type="project" value="UniProtKB-KW"/>
</dbReference>
<evidence type="ECO:0000256" key="1">
    <source>
        <dbReference type="ARBA" id="ARBA00009437"/>
    </source>
</evidence>
<evidence type="ECO:0000256" key="4">
    <source>
        <dbReference type="ARBA" id="ARBA00023163"/>
    </source>
</evidence>
<evidence type="ECO:0000256" key="2">
    <source>
        <dbReference type="ARBA" id="ARBA00023015"/>
    </source>
</evidence>
<organism evidence="7 8">
    <name type="scientific">Kitasatospora cineracea</name>
    <dbReference type="NCBI Taxonomy" id="88074"/>
    <lineage>
        <taxon>Bacteria</taxon>
        <taxon>Bacillati</taxon>
        <taxon>Actinomycetota</taxon>
        <taxon>Actinomycetes</taxon>
        <taxon>Kitasatosporales</taxon>
        <taxon>Streptomycetaceae</taxon>
        <taxon>Kitasatospora</taxon>
    </lineage>
</organism>
<dbReference type="PROSITE" id="PS50931">
    <property type="entry name" value="HTH_LYSR"/>
    <property type="match status" value="1"/>
</dbReference>
<dbReference type="Gene3D" id="1.10.10.10">
    <property type="entry name" value="Winged helix-like DNA-binding domain superfamily/Winged helix DNA-binding domain"/>
    <property type="match status" value="1"/>
</dbReference>
<dbReference type="FunFam" id="1.10.10.10:FF:000001">
    <property type="entry name" value="LysR family transcriptional regulator"/>
    <property type="match status" value="1"/>
</dbReference>
<evidence type="ECO:0000256" key="3">
    <source>
        <dbReference type="ARBA" id="ARBA00023125"/>
    </source>
</evidence>
<dbReference type="PANTHER" id="PTHR30346">
    <property type="entry name" value="TRANSCRIPTIONAL DUAL REGULATOR HCAR-RELATED"/>
    <property type="match status" value="1"/>
</dbReference>
<keyword evidence="4" id="KW-0804">Transcription</keyword>
<feature type="region of interest" description="Disordered" evidence="5">
    <location>
        <begin position="288"/>
        <end position="308"/>
    </location>
</feature>
<evidence type="ECO:0000313" key="8">
    <source>
        <dbReference type="Proteomes" id="UP000266906"/>
    </source>
</evidence>
<dbReference type="InterPro" id="IPR036388">
    <property type="entry name" value="WH-like_DNA-bd_sf"/>
</dbReference>
<gene>
    <name evidence="7" type="ORF">EDD38_5563</name>
</gene>
<dbReference type="Proteomes" id="UP000266906">
    <property type="component" value="Unassembled WGS sequence"/>
</dbReference>
<dbReference type="GO" id="GO:0003700">
    <property type="term" value="F:DNA-binding transcription factor activity"/>
    <property type="evidence" value="ECO:0007669"/>
    <property type="project" value="InterPro"/>
</dbReference>
<dbReference type="CDD" id="cd08414">
    <property type="entry name" value="PBP2_LTTR_aromatics_like"/>
    <property type="match status" value="1"/>
</dbReference>
<keyword evidence="8" id="KW-1185">Reference proteome</keyword>
<name>A0A3N4RUY1_9ACTN</name>
<dbReference type="AlphaFoldDB" id="A0A3N4RUY1"/>
<dbReference type="Gene3D" id="3.40.190.10">
    <property type="entry name" value="Periplasmic binding protein-like II"/>
    <property type="match status" value="2"/>
</dbReference>
<dbReference type="InterPro" id="IPR005119">
    <property type="entry name" value="LysR_subst-bd"/>
</dbReference>
<comment type="caution">
    <text evidence="7">The sequence shown here is derived from an EMBL/GenBank/DDBJ whole genome shotgun (WGS) entry which is preliminary data.</text>
</comment>
<dbReference type="Pfam" id="PF00126">
    <property type="entry name" value="HTH_1"/>
    <property type="match status" value="1"/>
</dbReference>
<protein>
    <submittedName>
        <fullName evidence="7">DNA-binding transcriptional LysR family regulator</fullName>
    </submittedName>
</protein>
<evidence type="ECO:0000259" key="6">
    <source>
        <dbReference type="PROSITE" id="PS50931"/>
    </source>
</evidence>
<dbReference type="SUPFAM" id="SSF53850">
    <property type="entry name" value="Periplasmic binding protein-like II"/>
    <property type="match status" value="1"/>
</dbReference>
<reference evidence="7 8" key="1">
    <citation type="submission" date="2018-11" db="EMBL/GenBank/DDBJ databases">
        <title>Sequencing the genomes of 1000 actinobacteria strains.</title>
        <authorList>
            <person name="Klenk H.-P."/>
        </authorList>
    </citation>
    <scope>NUCLEOTIDE SEQUENCE [LARGE SCALE GENOMIC DNA]</scope>
    <source>
        <strain evidence="7 8">DSM 44781</strain>
    </source>
</reference>
<dbReference type="PANTHER" id="PTHR30346:SF0">
    <property type="entry name" value="HCA OPERON TRANSCRIPTIONAL ACTIVATOR HCAR"/>
    <property type="match status" value="1"/>
</dbReference>